<dbReference type="PANTHER" id="PTHR43278:SF2">
    <property type="entry name" value="IRON-SULFUR FLAVOPROTEIN"/>
    <property type="match status" value="1"/>
</dbReference>
<dbReference type="Gene3D" id="3.40.50.360">
    <property type="match status" value="1"/>
</dbReference>
<dbReference type="OrthoDB" id="9805976at2"/>
<dbReference type="EMBL" id="CP003359">
    <property type="protein sequence ID" value="AGB41629.1"/>
    <property type="molecule type" value="Genomic_DNA"/>
</dbReference>
<dbReference type="PANTHER" id="PTHR43278">
    <property type="entry name" value="NAD(P)H-DEPENDENT FMN-CONTAINING OXIDOREDUCTASE YWQN-RELATED"/>
    <property type="match status" value="1"/>
</dbReference>
<accession>L0KB66</accession>
<evidence type="ECO:0000313" key="4">
    <source>
        <dbReference type="EMBL" id="AGB41629.1"/>
    </source>
</evidence>
<keyword evidence="5" id="KW-1185">Reference proteome</keyword>
<feature type="domain" description="NADPH-dependent FMN reductase-like" evidence="3">
    <location>
        <begin position="3"/>
        <end position="122"/>
    </location>
</feature>
<sequence>MKKVVGFIGSARKTGNTSSLVKQILQGAKDEGVETKNYYLNELNIKGCQGCMYCRKHNNCCIKDDMQEVYQDIKDAEAVIIGSPIYIHQVSGQTKLMLDRFYPLTNEKHKPRFGKKKLVMAYTQAAPFKCFFKKYRKYIKKSLKAMGLIHHKDIVATRCFESDAVKKNKKVLNKAYKLGNSLFE</sequence>
<dbReference type="GO" id="GO:0016491">
    <property type="term" value="F:oxidoreductase activity"/>
    <property type="evidence" value="ECO:0007669"/>
    <property type="project" value="InterPro"/>
</dbReference>
<evidence type="ECO:0000256" key="2">
    <source>
        <dbReference type="ARBA" id="ARBA00022643"/>
    </source>
</evidence>
<dbReference type="STRING" id="748449.Halha_1692"/>
<dbReference type="eggNOG" id="COG0655">
    <property type="taxonomic scope" value="Bacteria"/>
</dbReference>
<evidence type="ECO:0000256" key="1">
    <source>
        <dbReference type="ARBA" id="ARBA00022630"/>
    </source>
</evidence>
<evidence type="ECO:0000313" key="5">
    <source>
        <dbReference type="Proteomes" id="UP000010880"/>
    </source>
</evidence>
<dbReference type="InterPro" id="IPR005025">
    <property type="entry name" value="FMN_Rdtase-like_dom"/>
</dbReference>
<keyword evidence="2" id="KW-0288">FMN</keyword>
<dbReference type="HOGENOM" id="CLU_050993_4_2_9"/>
<proteinExistence type="predicted"/>
<dbReference type="KEGG" id="hhl:Halha_1692"/>
<gene>
    <name evidence="4" type="ordered locus">Halha_1692</name>
</gene>
<dbReference type="InterPro" id="IPR029039">
    <property type="entry name" value="Flavoprotein-like_sf"/>
</dbReference>
<protein>
    <submittedName>
        <fullName evidence="4">NADPH-dependent FMN reductase</fullName>
    </submittedName>
</protein>
<name>L0KB66_HALHC</name>
<dbReference type="InterPro" id="IPR051796">
    <property type="entry name" value="ISF_SsuE-like"/>
</dbReference>
<keyword evidence="1" id="KW-0285">Flavoprotein</keyword>
<evidence type="ECO:0000259" key="3">
    <source>
        <dbReference type="Pfam" id="PF03358"/>
    </source>
</evidence>
<dbReference type="Proteomes" id="UP000010880">
    <property type="component" value="Chromosome"/>
</dbReference>
<dbReference type="RefSeq" id="WP_015327345.1">
    <property type="nucleotide sequence ID" value="NC_019978.1"/>
</dbReference>
<dbReference type="SUPFAM" id="SSF52218">
    <property type="entry name" value="Flavoproteins"/>
    <property type="match status" value="1"/>
</dbReference>
<organism evidence="4 5">
    <name type="scientific">Halobacteroides halobius (strain ATCC 35273 / DSM 5150 / MD-1)</name>
    <dbReference type="NCBI Taxonomy" id="748449"/>
    <lineage>
        <taxon>Bacteria</taxon>
        <taxon>Bacillati</taxon>
        <taxon>Bacillota</taxon>
        <taxon>Clostridia</taxon>
        <taxon>Halanaerobiales</taxon>
        <taxon>Halobacteroidaceae</taxon>
        <taxon>Halobacteroides</taxon>
    </lineage>
</organism>
<dbReference type="Pfam" id="PF03358">
    <property type="entry name" value="FMN_red"/>
    <property type="match status" value="1"/>
</dbReference>
<reference evidence="5" key="1">
    <citation type="submission" date="2012-02" db="EMBL/GenBank/DDBJ databases">
        <title>The complete genome of Halobacteroides halobius DSM 5150.</title>
        <authorList>
            <person name="Lucas S."/>
            <person name="Copeland A."/>
            <person name="Lapidus A."/>
            <person name="Glavina del Rio T."/>
            <person name="Dalin E."/>
            <person name="Tice H."/>
            <person name="Bruce D."/>
            <person name="Goodwin L."/>
            <person name="Pitluck S."/>
            <person name="Peters L."/>
            <person name="Mikhailova N."/>
            <person name="Gu W."/>
            <person name="Kyrpides N."/>
            <person name="Mavromatis K."/>
            <person name="Ivanova N."/>
            <person name="Brettin T."/>
            <person name="Detter J.C."/>
            <person name="Han C."/>
            <person name="Larimer F."/>
            <person name="Land M."/>
            <person name="Hauser L."/>
            <person name="Markowitz V."/>
            <person name="Cheng J.-F."/>
            <person name="Hugenholtz P."/>
            <person name="Woyke T."/>
            <person name="Wu D."/>
            <person name="Tindall B."/>
            <person name="Pomrenke H."/>
            <person name="Brambilla E."/>
            <person name="Klenk H.-P."/>
            <person name="Eisen J.A."/>
        </authorList>
    </citation>
    <scope>NUCLEOTIDE SEQUENCE [LARGE SCALE GENOMIC DNA]</scope>
    <source>
        <strain evidence="5">ATCC 35273 / DSM 5150 / MD-1</strain>
    </source>
</reference>
<dbReference type="AlphaFoldDB" id="L0KB66"/>